<evidence type="ECO:0000313" key="2">
    <source>
        <dbReference type="EMBL" id="CUS39977.1"/>
    </source>
</evidence>
<protein>
    <submittedName>
        <fullName evidence="2">Uncharacterized protein</fullName>
    </submittedName>
</protein>
<evidence type="ECO:0000313" key="3">
    <source>
        <dbReference type="Proteomes" id="UP000198736"/>
    </source>
</evidence>
<sequence length="1359" mass="152982">MNPSRTLNGVKRLGVTVLLGGLFVGCAVLTVDVDVYKGALVNEEEVQLHQLVALATAAKPMLLQLRDILEWPHTNGMPYAEDKDKDNDKDTIKKCVDRDKRVKSWYRSQYVSSAEDYIPEVEPQPALQKIWKWITEVREGPPPTCQAHFENPYARSVNIILSLYEDVDSPDFDPYGRKLREAVEQLRRAAKIYDLNKERDQKIFASISKGLKQKKDLDTTPLLQDLLEAYEKDLLVPPAETPGDPIRRVGRLMDAFQKLAQAGQESDGGKAKYKFKSGIEPDLIDQWKGSQFYKQNAKDQLYDQKLPFRAVWKLLGEGNEDTQLTKETRKLCVDGTRGEEACRQLNERTKELADAYWDVRQATRELWEEGLGLLVRIERLEREETGRYHALKEKVIQLVMKITNPRLIASALARLSDNGTCSVLEDTLLREWKRLCDGDSKGIAWTTENVTKNSAHFETILKQALSSTPSDTALFLLTLDSLEKHAAPKNSVAQKLIEGINTANPKRIVRLGLLNSFIEGSEVSGPGSVFQVVEEVNRDLANGFGRGRLSDGLHTLTERYLQLHNGAGNGADINEQKQLLESLVEFAQKILFLANHEGLASPPGSDGLIVGGGKGILRGLLGDEFMDGYEKSTLFGQPHVPKAMTRRYVRVLQAIGNSILFSANELRERDRYREQGQKKVVAEVTAAKSIYSPDPAKVLTDLLTELEHDKQAAQTVLDDANARKPTVAEQRRRLAEQQNTATHKLDAIKIKIANYKDQFTPVETMHQVLLYHVNEVVKVGWKTDWGDQQSTLDKFLASDSESLENKLTAARNLTTSPEIEKRDKFDTAISYVKSQDALNDFTKYRTPKGTTPEKRSTLLDEFITHIQSLEDKRRKQIADYKNEQDAHAGELRSIEEKIAALTAEADQISKLPDKIAQLETARTEIASVQADVLKDADSFKKANESTHFVSPETIYSLIRSLLEKQHTESSRTAQTVLSSYMPPPAMPPLDPKDYKSPREVMDAVIALLRHRQMEVLERFGKDSPEEKKATEALENAYRHRAGMIYIRPSSAYLRTSFPSTSLQEDPNLAWDNMLLKQGLRNLPFSSELRDILNPAVKQDQVLTSDLDKQYWQNINRVRVSGAGLTNQALVKDDVGNWYVKQYYGNTEQIWKSAKNLALFSLGTKVPIDLAKKLQNASSPEEYSENSKDSPTLQKVLEKHQDAYATHTNEIQAKLERLHTKDKKSELQASIIAAWDAVDGIKKDSGFYTSLHKALEAEILEWDKSASALKDKADQDRGQAIIKDVRALSRLEKMLSARIKEINPPDASAQAIKDAVSAVHRIVGEQVMDILADRNRALDRYEQAIMFIGDAANPKDPNAK</sequence>
<proteinExistence type="predicted"/>
<dbReference type="EMBL" id="CZPZ01000036">
    <property type="protein sequence ID" value="CUS39977.1"/>
    <property type="molecule type" value="Genomic_DNA"/>
</dbReference>
<organism evidence="2 3">
    <name type="scientific">Candidatus Nitrospira nitrificans</name>
    <dbReference type="NCBI Taxonomy" id="1742973"/>
    <lineage>
        <taxon>Bacteria</taxon>
        <taxon>Pseudomonadati</taxon>
        <taxon>Nitrospirota</taxon>
        <taxon>Nitrospiria</taxon>
        <taxon>Nitrospirales</taxon>
        <taxon>Nitrospiraceae</taxon>
        <taxon>Nitrospira</taxon>
    </lineage>
</organism>
<gene>
    <name evidence="2" type="ORF">COMA2_90156</name>
</gene>
<feature type="coiled-coil region" evidence="1">
    <location>
        <begin position="866"/>
        <end position="911"/>
    </location>
</feature>
<accession>A0A0S4LSL6</accession>
<keyword evidence="1" id="KW-0175">Coiled coil</keyword>
<keyword evidence="3" id="KW-1185">Reference proteome</keyword>
<dbReference type="Proteomes" id="UP000198736">
    <property type="component" value="Unassembled WGS sequence"/>
</dbReference>
<dbReference type="PROSITE" id="PS51257">
    <property type="entry name" value="PROKAR_LIPOPROTEIN"/>
    <property type="match status" value="1"/>
</dbReference>
<evidence type="ECO:0000256" key="1">
    <source>
        <dbReference type="SAM" id="Coils"/>
    </source>
</evidence>
<reference evidence="3" key="1">
    <citation type="submission" date="2015-10" db="EMBL/GenBank/DDBJ databases">
        <authorList>
            <person name="Luecker S."/>
            <person name="Luecker S."/>
        </authorList>
    </citation>
    <scope>NUCLEOTIDE SEQUENCE [LARGE SCALE GENOMIC DNA]</scope>
</reference>
<dbReference type="OrthoDB" id="9157636at2"/>
<name>A0A0S4LSL6_9BACT</name>
<dbReference type="RefSeq" id="WP_090902538.1">
    <property type="nucleotide sequence ID" value="NZ_CZPZ01000036.1"/>
</dbReference>